<evidence type="ECO:0000259" key="2">
    <source>
        <dbReference type="Pfam" id="PF06259"/>
    </source>
</evidence>
<feature type="region of interest" description="Disordered" evidence="1">
    <location>
        <begin position="324"/>
        <end position="390"/>
    </location>
</feature>
<dbReference type="InterPro" id="IPR010427">
    <property type="entry name" value="DUF1023"/>
</dbReference>
<feature type="region of interest" description="Disordered" evidence="1">
    <location>
        <begin position="72"/>
        <end position="94"/>
    </location>
</feature>
<comment type="caution">
    <text evidence="3">The sequence shown here is derived from an EMBL/GenBank/DDBJ whole genome shotgun (WGS) entry which is preliminary data.</text>
</comment>
<evidence type="ECO:0000313" key="4">
    <source>
        <dbReference type="Proteomes" id="UP000008366"/>
    </source>
</evidence>
<accession>K6VHN0</accession>
<organism evidence="3 4">
    <name type="scientific">Kineosphaera limosa NBRC 100340</name>
    <dbReference type="NCBI Taxonomy" id="1184609"/>
    <lineage>
        <taxon>Bacteria</taxon>
        <taxon>Bacillati</taxon>
        <taxon>Actinomycetota</taxon>
        <taxon>Actinomycetes</taxon>
        <taxon>Micrococcales</taxon>
        <taxon>Dermatophilaceae</taxon>
        <taxon>Kineosphaera</taxon>
    </lineage>
</organism>
<feature type="compositionally biased region" description="Pro residues" evidence="1">
    <location>
        <begin position="337"/>
        <end position="381"/>
    </location>
</feature>
<name>K6VHN0_9MICO</name>
<dbReference type="Pfam" id="PF06259">
    <property type="entry name" value="Abhydrolase_8"/>
    <property type="match status" value="1"/>
</dbReference>
<dbReference type="Proteomes" id="UP000008366">
    <property type="component" value="Unassembled WGS sequence"/>
</dbReference>
<reference evidence="3 4" key="1">
    <citation type="submission" date="2012-08" db="EMBL/GenBank/DDBJ databases">
        <title>Whole genome shotgun sequence of Kineosphaera limosa NBRC 100340.</title>
        <authorList>
            <person name="Yoshida I."/>
            <person name="Isaki S."/>
            <person name="Hosoyama A."/>
            <person name="Tsuchikane K."/>
            <person name="Katsumata H."/>
            <person name="Ando Y."/>
            <person name="Ohji S."/>
            <person name="Hamada M."/>
            <person name="Tamura T."/>
            <person name="Yamazoe A."/>
            <person name="Yamazaki S."/>
            <person name="Fujita N."/>
        </authorList>
    </citation>
    <scope>NUCLEOTIDE SEQUENCE [LARGE SCALE GENOMIC DNA]</scope>
    <source>
        <strain evidence="3 4">NBRC 100340</strain>
    </source>
</reference>
<dbReference type="EMBL" id="BAHD01000025">
    <property type="protein sequence ID" value="GAB95713.1"/>
    <property type="molecule type" value="Genomic_DNA"/>
</dbReference>
<feature type="domain" description="DUF1023" evidence="2">
    <location>
        <begin position="538"/>
        <end position="671"/>
    </location>
</feature>
<evidence type="ECO:0000256" key="1">
    <source>
        <dbReference type="SAM" id="MobiDB-lite"/>
    </source>
</evidence>
<dbReference type="eggNOG" id="COG1075">
    <property type="taxonomic scope" value="Bacteria"/>
</dbReference>
<dbReference type="STRING" id="1184609.KILIM_025_00500"/>
<protein>
    <recommendedName>
        <fullName evidence="2">DUF1023 domain-containing protein</fullName>
    </recommendedName>
</protein>
<keyword evidence="4" id="KW-1185">Reference proteome</keyword>
<sequence length="794" mass="82591">MRGGLGALRRAGRRAEQALRALASAAARPVVHPWMHREGGQVRDLVRQLDGHLRRFDELAARTQALAARRLATHPAGATPAEATLGEETPTEATLGETTSAEATLGEATPTDPTMPSLAALAATRAALATARDAFDGLATALDEHGPPLREQLAELPAAVSDPRRLRHLRAAIRGHTDALSAADVTCRRGLESAIRTIPDGPTLISALLPNPMAEFAGPSGLPGLSGRTEGASGLAGPSGRIEGAGQAGASVGTAADVIAAGNVTDTAGSQLPPPDADARQLRSGLALLPTVVVRAYVRRHPQVLERLVASAADLDLLPRGLPPEALYGRPHHSSPAQPPAQPPGQLPDPEPHLPPDPPSDPPSDPAPHPPPDPLSDPAPDPPHDGNADPACARIARRKALFAAAPDAALRAALLWPGLIGGLDGASPAARIEANRLLLRAELGRARRADVDLELRAIARRVADSTSVLQRLRGRLLTAWLTRDAITSFVTTNADLPGLERADLRVRILLYQGLLYDRIRDPLDGHAPDGRRRLLLFDPAGRGRLAELWGRLDDQTRAVAVFVPGTGTAVRGFHLPTQVARDLAHALAPTPAAAIAWMGADFPLAIGTNAPLAHYALAAAAPLRDFVLGLPVPTGATLTVLGHSYGGTMVGAADHLGLPADRIVQIASPGAGPGVRGVADYPPRDPLGRPRAPERYSLTAPGDPIRFAQRFEAPWRVVPAVIAAPLRARLAGLSLGVDPERLSGIHVLPAGVWQVARDGHVAGSPVAGPAAHAAVVEPGTQAFARLAQVVGAPP</sequence>
<gene>
    <name evidence="3" type="ORF">KILIM_025_00500</name>
</gene>
<feature type="region of interest" description="Disordered" evidence="1">
    <location>
        <begin position="221"/>
        <end position="248"/>
    </location>
</feature>
<proteinExistence type="predicted"/>
<evidence type="ECO:0000313" key="3">
    <source>
        <dbReference type="EMBL" id="GAB95713.1"/>
    </source>
</evidence>
<dbReference type="AlphaFoldDB" id="K6VHN0"/>
<dbReference type="ESTHER" id="9mico-k6vhn0">
    <property type="family name" value="Duf_1023"/>
</dbReference>